<dbReference type="EMBL" id="OU466861">
    <property type="protein sequence ID" value="CAH2067573.1"/>
    <property type="molecule type" value="Genomic_DNA"/>
</dbReference>
<evidence type="ECO:0000256" key="6">
    <source>
        <dbReference type="ARBA" id="ARBA00022786"/>
    </source>
</evidence>
<keyword evidence="5" id="KW-0677">Repeat</keyword>
<accession>A0AAU9SJK1</accession>
<dbReference type="GO" id="GO:0061630">
    <property type="term" value="F:ubiquitin protein ligase activity"/>
    <property type="evidence" value="ECO:0007669"/>
    <property type="project" value="UniProtKB-EC"/>
</dbReference>
<dbReference type="SMART" id="SM00185">
    <property type="entry name" value="ARM"/>
    <property type="match status" value="6"/>
</dbReference>
<reference evidence="8 9" key="1">
    <citation type="submission" date="2022-03" db="EMBL/GenBank/DDBJ databases">
        <authorList>
            <person name="Nunn A."/>
            <person name="Chopra R."/>
            <person name="Nunn A."/>
            <person name="Contreras Garrido A."/>
        </authorList>
    </citation>
    <scope>NUCLEOTIDE SEQUENCE [LARGE SCALE GENOMIC DNA]</scope>
</reference>
<keyword evidence="9" id="KW-1185">Reference proteome</keyword>
<dbReference type="PROSITE" id="PS51698">
    <property type="entry name" value="U_BOX"/>
    <property type="match status" value="1"/>
</dbReference>
<protein>
    <recommendedName>
        <fullName evidence="3">RING-type E3 ubiquitin transferase</fullName>
        <ecNumber evidence="3">2.3.2.27</ecNumber>
    </recommendedName>
</protein>
<dbReference type="PANTHER" id="PTHR45958">
    <property type="entry name" value="RING-TYPE E3 UBIQUITIN TRANSFERASE"/>
    <property type="match status" value="1"/>
</dbReference>
<dbReference type="InterPro" id="IPR052608">
    <property type="entry name" value="U-box_domain_protein"/>
</dbReference>
<evidence type="ECO:0000313" key="9">
    <source>
        <dbReference type="Proteomes" id="UP000836841"/>
    </source>
</evidence>
<evidence type="ECO:0000256" key="5">
    <source>
        <dbReference type="ARBA" id="ARBA00022737"/>
    </source>
</evidence>
<dbReference type="AlphaFoldDB" id="A0AAU9SJK1"/>
<evidence type="ECO:0000256" key="3">
    <source>
        <dbReference type="ARBA" id="ARBA00012483"/>
    </source>
</evidence>
<dbReference type="PANTHER" id="PTHR45958:SF6">
    <property type="entry name" value="U-BOX DOMAIN-CONTAINING PROTEIN 43"/>
    <property type="match status" value="1"/>
</dbReference>
<dbReference type="Proteomes" id="UP000836841">
    <property type="component" value="Chromosome 5"/>
</dbReference>
<sequence>MKRFLLEDSKTSGRYRILKLEEEEEEAKRKMQNLAQFGTKYRTFSIGILIIPSKGTKPYHMAGSWDGSQSENSSSFEPGIDNIYEAFICPLTKQVMQNPVTLENGQTFEREAIEKWFKECSQNGRPLSCPVTSQELSITDLSPSIALCNAIEEWRSRNDCLKLDIARQSLYLGNSETNVLLAMKNVREICRNIRLAKNRVRSPQLVRSISDLLKSSSHEVRYKALQTLQVVVEGDDESKTNISNVFQVIVAEGDTVRTIVKFLSQEPPKGREAAVSLLFELSKSEALCEKIGSIRGAIILLVGLTSSKSENVSTVEKADRTLTNLGRSEENVRQMATNGRLQPLLSKLLEGSPETKLSMASYLGELALNNDVKLTVAQTVGSSLIELMRSRDMRQRQAALGALNRVSSFEGSAKVLIGTGILPPLIKDLFYVGPNQLPIRLKEVAATILANIVNIGYDFDKVLVGAHHQTLVSEDVVENLLQLISNTGPEIQGKLLEVLVGLTSCPNSVINVVSAIRNSGAIISLVQFVEVNENDDLRLASIKLLHNISPHMSEELAKALRGTVGQLGNLIAIISENTTTITEEQAAAAGLLAELPERDWGLTQRLLREGAFEKIMSKINVIRQGEIRGKRFERTFLEGLVSILARITFALTKDTQAVSFCRENNLASVFLDLLQSNSQDNIQMASAIALENLSLESKNLTKIPELPPPSYCVSIFSCLSKPPVVLGLCKIHQGICSLRDSFCLVEGQAVDKLVDLLDHENEKVVGPALAALSTLLEDGLEVEKAVRLIDEVDGITPILNVLLENRTENLRIRAVWMVERILRIEEIAREVAEEQNVTAALVDAFQNADFRTRQIAENALRHIDKIPNFSGIFTNIG</sequence>
<feature type="domain" description="U-box" evidence="7">
    <location>
        <begin position="82"/>
        <end position="161"/>
    </location>
</feature>
<keyword evidence="6" id="KW-0833">Ubl conjugation pathway</keyword>
<proteinExistence type="predicted"/>
<evidence type="ECO:0000256" key="4">
    <source>
        <dbReference type="ARBA" id="ARBA00022679"/>
    </source>
</evidence>
<evidence type="ECO:0000256" key="1">
    <source>
        <dbReference type="ARBA" id="ARBA00000900"/>
    </source>
</evidence>
<dbReference type="Pfam" id="PF04564">
    <property type="entry name" value="U-box"/>
    <property type="match status" value="1"/>
</dbReference>
<name>A0AAU9SJK1_THLAR</name>
<organism evidence="8 9">
    <name type="scientific">Thlaspi arvense</name>
    <name type="common">Field penny-cress</name>
    <dbReference type="NCBI Taxonomy" id="13288"/>
    <lineage>
        <taxon>Eukaryota</taxon>
        <taxon>Viridiplantae</taxon>
        <taxon>Streptophyta</taxon>
        <taxon>Embryophyta</taxon>
        <taxon>Tracheophyta</taxon>
        <taxon>Spermatophyta</taxon>
        <taxon>Magnoliopsida</taxon>
        <taxon>eudicotyledons</taxon>
        <taxon>Gunneridae</taxon>
        <taxon>Pentapetalae</taxon>
        <taxon>rosids</taxon>
        <taxon>malvids</taxon>
        <taxon>Brassicales</taxon>
        <taxon>Brassicaceae</taxon>
        <taxon>Thlaspideae</taxon>
        <taxon>Thlaspi</taxon>
    </lineage>
</organism>
<dbReference type="SMART" id="SM00504">
    <property type="entry name" value="Ubox"/>
    <property type="match status" value="1"/>
</dbReference>
<gene>
    <name evidence="8" type="ORF">TAV2_LOCUS17332</name>
</gene>
<comment type="catalytic activity">
    <reaction evidence="1">
        <text>S-ubiquitinyl-[E2 ubiquitin-conjugating enzyme]-L-cysteine + [acceptor protein]-L-lysine = [E2 ubiquitin-conjugating enzyme]-L-cysteine + N(6)-ubiquitinyl-[acceptor protein]-L-lysine.</text>
        <dbReference type="EC" id="2.3.2.27"/>
    </reaction>
</comment>
<dbReference type="InterPro" id="IPR003613">
    <property type="entry name" value="Ubox_domain"/>
</dbReference>
<dbReference type="GO" id="GO:0016567">
    <property type="term" value="P:protein ubiquitination"/>
    <property type="evidence" value="ECO:0007669"/>
    <property type="project" value="InterPro"/>
</dbReference>
<evidence type="ECO:0000256" key="2">
    <source>
        <dbReference type="ARBA" id="ARBA00004906"/>
    </source>
</evidence>
<dbReference type="InterPro" id="IPR000225">
    <property type="entry name" value="Armadillo"/>
</dbReference>
<dbReference type="EC" id="2.3.2.27" evidence="3"/>
<evidence type="ECO:0000313" key="8">
    <source>
        <dbReference type="EMBL" id="CAH2067573.1"/>
    </source>
</evidence>
<dbReference type="InterPro" id="IPR013083">
    <property type="entry name" value="Znf_RING/FYVE/PHD"/>
</dbReference>
<dbReference type="InterPro" id="IPR045210">
    <property type="entry name" value="RING-Ubox_PUB"/>
</dbReference>
<evidence type="ECO:0000259" key="7">
    <source>
        <dbReference type="PROSITE" id="PS51698"/>
    </source>
</evidence>
<dbReference type="SUPFAM" id="SSF57850">
    <property type="entry name" value="RING/U-box"/>
    <property type="match status" value="1"/>
</dbReference>
<dbReference type="InterPro" id="IPR016024">
    <property type="entry name" value="ARM-type_fold"/>
</dbReference>
<keyword evidence="4" id="KW-0808">Transferase</keyword>
<dbReference type="Gene3D" id="1.25.10.10">
    <property type="entry name" value="Leucine-rich Repeat Variant"/>
    <property type="match status" value="3"/>
</dbReference>
<dbReference type="InterPro" id="IPR011989">
    <property type="entry name" value="ARM-like"/>
</dbReference>
<comment type="pathway">
    <text evidence="2">Protein modification; protein ubiquitination.</text>
</comment>
<dbReference type="Gene3D" id="3.30.40.10">
    <property type="entry name" value="Zinc/RING finger domain, C3HC4 (zinc finger)"/>
    <property type="match status" value="1"/>
</dbReference>
<dbReference type="CDD" id="cd16664">
    <property type="entry name" value="RING-Ubox_PUB"/>
    <property type="match status" value="1"/>
</dbReference>
<dbReference type="SUPFAM" id="SSF48371">
    <property type="entry name" value="ARM repeat"/>
    <property type="match status" value="1"/>
</dbReference>